<sequence length="413" mass="46181">MDNWPDGVAPEVAGEMLSYDDSVAYEEQIPTHPSNDPGRASLANRIGTTKVYLLSETSVARATKVEPSSLPSSENKVLNLPPPSTDDTQRPNALLLQGPPISHLPTARLFSYAKNFDVEPLALEWVDDTTCVLVFETRASARTAHRYLRKSVAEDADENGFLTAKPIPIALWPPEERINTSLGKGEGLKGTIMMRWALLDDVKKKGARQQSAFYKKHGSLAGKEVYGGEGPPAAKRRRGGSASRDGVQDLLRKEQLDDELDQFLREDDEPVTPPSPPSKMRSDYLINDGRTLLERTSSIRAHPEAERPSLADRLTAPLPRRGLLGRMHFEVEAEDLRSRTAPEKLEWGPGREPSPRGERGDRRRQRGDRRGNRTGGDRRGEHRGGDRPPRHQPKKMTEQELDDDIDEFLRQKD</sequence>
<proteinExistence type="predicted"/>
<evidence type="ECO:0000313" key="5">
    <source>
        <dbReference type="Proteomes" id="UP000775547"/>
    </source>
</evidence>
<dbReference type="GO" id="GO:0000340">
    <property type="term" value="F:RNA 7-methylguanosine cap binding"/>
    <property type="evidence" value="ECO:0007669"/>
    <property type="project" value="InterPro"/>
</dbReference>
<protein>
    <recommendedName>
        <fullName evidence="3">Chromatin target of PRMT1 protein C-terminal domain-containing protein</fullName>
    </recommendedName>
</protein>
<feature type="compositionally biased region" description="Basic and acidic residues" evidence="2">
    <location>
        <begin position="301"/>
        <end position="310"/>
    </location>
</feature>
<keyword evidence="1" id="KW-0694">RNA-binding</keyword>
<accession>A0A9P7GAP0</accession>
<dbReference type="Pfam" id="PF13865">
    <property type="entry name" value="FoP_duplication"/>
    <property type="match status" value="1"/>
</dbReference>
<feature type="compositionally biased region" description="Basic and acidic residues" evidence="2">
    <location>
        <begin position="368"/>
        <end position="389"/>
    </location>
</feature>
<feature type="region of interest" description="Disordered" evidence="2">
    <location>
        <begin position="64"/>
        <end position="89"/>
    </location>
</feature>
<dbReference type="EMBL" id="JABCKV010000044">
    <property type="protein sequence ID" value="KAG5645258.1"/>
    <property type="molecule type" value="Genomic_DNA"/>
</dbReference>
<dbReference type="Pfam" id="PF10309">
    <property type="entry name" value="NCBP3"/>
    <property type="match status" value="1"/>
</dbReference>
<feature type="region of interest" description="Disordered" evidence="2">
    <location>
        <begin position="296"/>
        <end position="413"/>
    </location>
</feature>
<feature type="region of interest" description="Disordered" evidence="2">
    <location>
        <begin position="223"/>
        <end position="246"/>
    </location>
</feature>
<comment type="caution">
    <text evidence="4">The sequence shown here is derived from an EMBL/GenBank/DDBJ whole genome shotgun (WGS) entry which is preliminary data.</text>
</comment>
<name>A0A9P7GAP0_9AGAR</name>
<feature type="compositionally biased region" description="Basic and acidic residues" evidence="2">
    <location>
        <begin position="327"/>
        <end position="346"/>
    </location>
</feature>
<dbReference type="InterPro" id="IPR025715">
    <property type="entry name" value="FoP_C"/>
</dbReference>
<evidence type="ECO:0000313" key="4">
    <source>
        <dbReference type="EMBL" id="KAG5645258.1"/>
    </source>
</evidence>
<evidence type="ECO:0000256" key="2">
    <source>
        <dbReference type="SAM" id="MobiDB-lite"/>
    </source>
</evidence>
<evidence type="ECO:0000259" key="3">
    <source>
        <dbReference type="Pfam" id="PF13865"/>
    </source>
</evidence>
<dbReference type="PANTHER" id="PTHR16291:SF0">
    <property type="entry name" value="NUCLEAR CAP-BINDING PROTEIN SUBUNIT 3"/>
    <property type="match status" value="1"/>
</dbReference>
<dbReference type="AlphaFoldDB" id="A0A9P7GAP0"/>
<keyword evidence="5" id="KW-1185">Reference proteome</keyword>
<dbReference type="GO" id="GO:0003729">
    <property type="term" value="F:mRNA binding"/>
    <property type="evidence" value="ECO:0007669"/>
    <property type="project" value="InterPro"/>
</dbReference>
<reference evidence="4" key="2">
    <citation type="submission" date="2021-10" db="EMBL/GenBank/DDBJ databases">
        <title>Phylogenomics reveals ancestral predisposition of the termite-cultivated fungus Termitomyces towards a domesticated lifestyle.</title>
        <authorList>
            <person name="Auxier B."/>
            <person name="Grum-Grzhimaylo A."/>
            <person name="Cardenas M.E."/>
            <person name="Lodge J.D."/>
            <person name="Laessoe T."/>
            <person name="Pedersen O."/>
            <person name="Smith M.E."/>
            <person name="Kuyper T.W."/>
            <person name="Franco-Molano E.A."/>
            <person name="Baroni T.J."/>
            <person name="Aanen D.K."/>
        </authorList>
    </citation>
    <scope>NUCLEOTIDE SEQUENCE</scope>
    <source>
        <strain evidence="4">AP01</strain>
        <tissue evidence="4">Mycelium</tissue>
    </source>
</reference>
<dbReference type="Proteomes" id="UP000775547">
    <property type="component" value="Unassembled WGS sequence"/>
</dbReference>
<dbReference type="GO" id="GO:0005634">
    <property type="term" value="C:nucleus"/>
    <property type="evidence" value="ECO:0007669"/>
    <property type="project" value="TreeGrafter"/>
</dbReference>
<organism evidence="4 5">
    <name type="scientific">Asterophora parasitica</name>
    <dbReference type="NCBI Taxonomy" id="117018"/>
    <lineage>
        <taxon>Eukaryota</taxon>
        <taxon>Fungi</taxon>
        <taxon>Dikarya</taxon>
        <taxon>Basidiomycota</taxon>
        <taxon>Agaricomycotina</taxon>
        <taxon>Agaricomycetes</taxon>
        <taxon>Agaricomycetidae</taxon>
        <taxon>Agaricales</taxon>
        <taxon>Tricholomatineae</taxon>
        <taxon>Lyophyllaceae</taxon>
        <taxon>Asterophora</taxon>
    </lineage>
</organism>
<dbReference type="InterPro" id="IPR019416">
    <property type="entry name" value="NCBP3"/>
</dbReference>
<evidence type="ECO:0000256" key="1">
    <source>
        <dbReference type="ARBA" id="ARBA00022884"/>
    </source>
</evidence>
<feature type="region of interest" description="Disordered" evidence="2">
    <location>
        <begin position="264"/>
        <end position="283"/>
    </location>
</feature>
<dbReference type="OrthoDB" id="422106at2759"/>
<gene>
    <name evidence="4" type="ORF">DXG03_006560</name>
</gene>
<dbReference type="PANTHER" id="PTHR16291">
    <property type="entry name" value="NUCLEAR CAP-BINDING PROTEIN SUBUNIT 3"/>
    <property type="match status" value="1"/>
</dbReference>
<reference evidence="4" key="1">
    <citation type="submission" date="2020-07" db="EMBL/GenBank/DDBJ databases">
        <authorList>
            <person name="Nieuwenhuis M."/>
            <person name="Van De Peppel L.J.J."/>
        </authorList>
    </citation>
    <scope>NUCLEOTIDE SEQUENCE</scope>
    <source>
        <strain evidence="4">AP01</strain>
        <tissue evidence="4">Mycelium</tissue>
    </source>
</reference>
<feature type="domain" description="Chromatin target of PRMT1 protein C-terminal" evidence="3">
    <location>
        <begin position="351"/>
        <end position="409"/>
    </location>
</feature>